<dbReference type="PANTHER" id="PTHR35546:SF110">
    <property type="entry name" value="F-BOX DOMAIN-CONTAINING PROTEIN"/>
    <property type="match status" value="1"/>
</dbReference>
<keyword evidence="3" id="KW-1185">Reference proteome</keyword>
<dbReference type="Gene3D" id="1.20.1280.50">
    <property type="match status" value="1"/>
</dbReference>
<proteinExistence type="predicted"/>
<dbReference type="SUPFAM" id="SSF81383">
    <property type="entry name" value="F-box domain"/>
    <property type="match status" value="1"/>
</dbReference>
<dbReference type="Pfam" id="PF00646">
    <property type="entry name" value="F-box"/>
    <property type="match status" value="1"/>
</dbReference>
<dbReference type="Pfam" id="PF24750">
    <property type="entry name" value="b-prop_At3g26010-like"/>
    <property type="match status" value="1"/>
</dbReference>
<reference evidence="2" key="2">
    <citation type="submission" date="2018-10" db="UniProtKB">
        <authorList>
            <consortium name="EnsemblPlants"/>
        </authorList>
    </citation>
    <scope>IDENTIFICATION</scope>
</reference>
<dbReference type="SMR" id="A0A3B6TXS7"/>
<accession>A0A3B6TXS7</accession>
<dbReference type="OrthoDB" id="685629at2759"/>
<dbReference type="Proteomes" id="UP000019116">
    <property type="component" value="Chromosome 7D"/>
</dbReference>
<dbReference type="AlphaFoldDB" id="A0A3B6TXS7"/>
<organism evidence="2">
    <name type="scientific">Triticum aestivum</name>
    <name type="common">Wheat</name>
    <dbReference type="NCBI Taxonomy" id="4565"/>
    <lineage>
        <taxon>Eukaryota</taxon>
        <taxon>Viridiplantae</taxon>
        <taxon>Streptophyta</taxon>
        <taxon>Embryophyta</taxon>
        <taxon>Tracheophyta</taxon>
        <taxon>Spermatophyta</taxon>
        <taxon>Magnoliopsida</taxon>
        <taxon>Liliopsida</taxon>
        <taxon>Poales</taxon>
        <taxon>Poaceae</taxon>
        <taxon>BOP clade</taxon>
        <taxon>Pooideae</taxon>
        <taxon>Triticodae</taxon>
        <taxon>Triticeae</taxon>
        <taxon>Triticinae</taxon>
        <taxon>Triticum</taxon>
    </lineage>
</organism>
<dbReference type="InterPro" id="IPR055290">
    <property type="entry name" value="At3g26010-like"/>
</dbReference>
<dbReference type="STRING" id="4565.A0A3B6TXS7"/>
<dbReference type="Gramene" id="TraesCS7D02G468400.1">
    <property type="protein sequence ID" value="TraesCS7D02G468400.1"/>
    <property type="gene ID" value="TraesCS7D02G468400"/>
</dbReference>
<name>A0A3B6TXS7_WHEAT</name>
<evidence type="ECO:0000313" key="2">
    <source>
        <dbReference type="EnsemblPlants" id="TraesCS7D02G468400.1"/>
    </source>
</evidence>
<feature type="domain" description="F-box" evidence="1">
    <location>
        <begin position="6"/>
        <end position="46"/>
    </location>
</feature>
<dbReference type="NCBIfam" id="TIGR01640">
    <property type="entry name" value="F_box_assoc_1"/>
    <property type="match status" value="1"/>
</dbReference>
<evidence type="ECO:0000313" key="3">
    <source>
        <dbReference type="Proteomes" id="UP000019116"/>
    </source>
</evidence>
<dbReference type="InterPro" id="IPR036047">
    <property type="entry name" value="F-box-like_dom_sf"/>
</dbReference>
<dbReference type="CDD" id="cd22157">
    <property type="entry name" value="F-box_AtFBW1-like"/>
    <property type="match status" value="1"/>
</dbReference>
<dbReference type="InterPro" id="IPR001810">
    <property type="entry name" value="F-box_dom"/>
</dbReference>
<dbReference type="PANTHER" id="PTHR35546">
    <property type="entry name" value="F-BOX PROTEIN INTERACTION DOMAIN PROTEIN-RELATED"/>
    <property type="match status" value="1"/>
</dbReference>
<dbReference type="InterPro" id="IPR017451">
    <property type="entry name" value="F-box-assoc_interact_dom"/>
</dbReference>
<reference evidence="2" key="1">
    <citation type="submission" date="2018-08" db="EMBL/GenBank/DDBJ databases">
        <authorList>
            <person name="Rossello M."/>
        </authorList>
    </citation>
    <scope>NUCLEOTIDE SEQUENCE [LARGE SCALE GENOMIC DNA]</scope>
    <source>
        <strain evidence="2">cv. Chinese Spring</strain>
    </source>
</reference>
<dbReference type="OMA" id="NYESKEW"/>
<sequence>MAAERLTDDLLVEILSRVPVRSVCRFKCVSKHWLSLIEHPGHRRKLPQTLAGFFYTVRINNRQLPLETKVRFVNVSGKSCPLVGTSFTFLPSHQRIYLLDCCNGLLLCRWYGISAPVDEFCYILCNPATEEWVSLPDHSHVSKVAIVSLGFDPAISSHFYVFFVEQEGDWTSDLAGVAVYSSETGRWVYKEKKWNGLACRNSIETVFLNGHIIFSRDRGELSCCVTMVDTEGETWMNFIVPDDDSVLTDGFIQCSQGRLHYANFYRDEDEDDGVIRLEVYVLENYESKEWKLKHTAETSDLFGETYVDVGLEFEWFAIHPECNLVFFTVGKDITLMCYNMDSRQVQVIRNLEDGKLPFLPYVPLYAEQQSLHMHVTSV</sequence>
<evidence type="ECO:0000259" key="1">
    <source>
        <dbReference type="SMART" id="SM00256"/>
    </source>
</evidence>
<dbReference type="EnsemblPlants" id="TraesCS7D02G468400.1">
    <property type="protein sequence ID" value="TraesCS7D02G468400.1"/>
    <property type="gene ID" value="TraesCS7D02G468400"/>
</dbReference>
<dbReference type="Gramene" id="TraesCS7D03G1112100.1">
    <property type="protein sequence ID" value="TraesCS7D03G1112100.1.CDS"/>
    <property type="gene ID" value="TraesCS7D03G1112100"/>
</dbReference>
<dbReference type="SMART" id="SM00256">
    <property type="entry name" value="FBOX"/>
    <property type="match status" value="1"/>
</dbReference>
<protein>
    <recommendedName>
        <fullName evidence="1">F-box domain-containing protein</fullName>
    </recommendedName>
</protein>
<dbReference type="InterPro" id="IPR056592">
    <property type="entry name" value="Beta-prop_At3g26010-like"/>
</dbReference>